<evidence type="ECO:0000256" key="2">
    <source>
        <dbReference type="ARBA" id="ARBA00006275"/>
    </source>
</evidence>
<feature type="domain" description="SusD-like N-terminal" evidence="7">
    <location>
        <begin position="23"/>
        <end position="224"/>
    </location>
</feature>
<keyword evidence="4" id="KW-0472">Membrane</keyword>
<dbReference type="RefSeq" id="WP_206588172.1">
    <property type="nucleotide sequence ID" value="NZ_JAFKCU010000006.1"/>
</dbReference>
<name>A0ABS3CL63_9BACT</name>
<keyword evidence="9" id="KW-1185">Reference proteome</keyword>
<evidence type="ECO:0000256" key="1">
    <source>
        <dbReference type="ARBA" id="ARBA00004442"/>
    </source>
</evidence>
<accession>A0ABS3CL63</accession>
<evidence type="ECO:0000313" key="9">
    <source>
        <dbReference type="Proteomes" id="UP000664480"/>
    </source>
</evidence>
<gene>
    <name evidence="8" type="ORF">J0A69_18810</name>
</gene>
<evidence type="ECO:0000259" key="6">
    <source>
        <dbReference type="Pfam" id="PF07980"/>
    </source>
</evidence>
<protein>
    <submittedName>
        <fullName evidence="8">RagB/SusD family nutrient uptake outer membrane protein</fullName>
    </submittedName>
</protein>
<comment type="similarity">
    <text evidence="2">Belongs to the SusD family.</text>
</comment>
<sequence>MKKGNLINTWGMVFMIMLSGCGEFLDPKPDNSLVVPSSIADVRALLDNTNVFNRQPVLNIHAGDEFFITEAGLAGMSNSEVGTYKWLDDPFQGDRIDDWFVPYQQVFYANIALESLENLPSSDQPELDQLRGEALFHRGYAYFQLLQEFAPAYQKEGGNDALLGIVLKNSPDINEKAVRSDLESSYQQVLDDLNRAVSLLPENQVPKTRPTKAAALGALARVYLVMFEFEKVSESAMEALSIYTGRFDFNELDVSQSRPFVIFGDETVFYSELVSVRLSSSPEVFLDTLLMEKYEEKDLRFPAYFDSVGINRYLYRGRLTGNFSLFGGLSVGELELMAAEGLIRTGREEESLEIMGSFLSRRYEEGKSPELQGRGDDLLRRILEERQKELVGRGIRFSDLRRLNQETGFSKTLERTIDGNLVKLEPESPKYVFPIPQEEIQLTGIRQNER</sequence>
<dbReference type="Pfam" id="PF07980">
    <property type="entry name" value="SusD_RagB"/>
    <property type="match status" value="1"/>
</dbReference>
<dbReference type="Proteomes" id="UP000664480">
    <property type="component" value="Unassembled WGS sequence"/>
</dbReference>
<dbReference type="EMBL" id="JAFKCU010000006">
    <property type="protein sequence ID" value="MBN7817500.1"/>
    <property type="molecule type" value="Genomic_DNA"/>
</dbReference>
<reference evidence="8 9" key="1">
    <citation type="submission" date="2021-03" db="EMBL/GenBank/DDBJ databases">
        <title>novel species isolated from a fishpond in China.</title>
        <authorList>
            <person name="Lu H."/>
            <person name="Cai Z."/>
        </authorList>
    </citation>
    <scope>NUCLEOTIDE SEQUENCE [LARGE SCALE GENOMIC DNA]</scope>
    <source>
        <strain evidence="8 9">YJ13C</strain>
    </source>
</reference>
<keyword evidence="3" id="KW-0732">Signal</keyword>
<evidence type="ECO:0000256" key="3">
    <source>
        <dbReference type="ARBA" id="ARBA00022729"/>
    </source>
</evidence>
<dbReference type="SUPFAM" id="SSF48452">
    <property type="entry name" value="TPR-like"/>
    <property type="match status" value="1"/>
</dbReference>
<dbReference type="InterPro" id="IPR033985">
    <property type="entry name" value="SusD-like_N"/>
</dbReference>
<evidence type="ECO:0000259" key="7">
    <source>
        <dbReference type="Pfam" id="PF14322"/>
    </source>
</evidence>
<dbReference type="PROSITE" id="PS51257">
    <property type="entry name" value="PROKAR_LIPOPROTEIN"/>
    <property type="match status" value="1"/>
</dbReference>
<dbReference type="Pfam" id="PF14322">
    <property type="entry name" value="SusD-like_3"/>
    <property type="match status" value="1"/>
</dbReference>
<feature type="domain" description="RagB/SusD" evidence="6">
    <location>
        <begin position="333"/>
        <end position="442"/>
    </location>
</feature>
<dbReference type="Gene3D" id="1.25.40.390">
    <property type="match status" value="1"/>
</dbReference>
<organism evidence="8 9">
    <name type="scientific">Algoriphagus pacificus</name>
    <dbReference type="NCBI Taxonomy" id="2811234"/>
    <lineage>
        <taxon>Bacteria</taxon>
        <taxon>Pseudomonadati</taxon>
        <taxon>Bacteroidota</taxon>
        <taxon>Cytophagia</taxon>
        <taxon>Cytophagales</taxon>
        <taxon>Cyclobacteriaceae</taxon>
        <taxon>Algoriphagus</taxon>
    </lineage>
</organism>
<evidence type="ECO:0000256" key="5">
    <source>
        <dbReference type="ARBA" id="ARBA00023237"/>
    </source>
</evidence>
<comment type="subcellular location">
    <subcellularLocation>
        <location evidence="1">Cell outer membrane</location>
    </subcellularLocation>
</comment>
<dbReference type="InterPro" id="IPR011990">
    <property type="entry name" value="TPR-like_helical_dom_sf"/>
</dbReference>
<dbReference type="InterPro" id="IPR012944">
    <property type="entry name" value="SusD_RagB_dom"/>
</dbReference>
<comment type="caution">
    <text evidence="8">The sequence shown here is derived from an EMBL/GenBank/DDBJ whole genome shotgun (WGS) entry which is preliminary data.</text>
</comment>
<keyword evidence="5" id="KW-0998">Cell outer membrane</keyword>
<evidence type="ECO:0000313" key="8">
    <source>
        <dbReference type="EMBL" id="MBN7817500.1"/>
    </source>
</evidence>
<proteinExistence type="inferred from homology"/>
<evidence type="ECO:0000256" key="4">
    <source>
        <dbReference type="ARBA" id="ARBA00023136"/>
    </source>
</evidence>